<gene>
    <name evidence="1" type="ORF">ZRA01_10750</name>
</gene>
<dbReference type="Gene3D" id="1.25.40.920">
    <property type="entry name" value="TRAP transporter T-component"/>
    <property type="match status" value="1"/>
</dbReference>
<evidence type="ECO:0008006" key="3">
    <source>
        <dbReference type="Google" id="ProtNLM"/>
    </source>
</evidence>
<sequence>MASPTASRFAPSRPLVLHSLMALVAALLLSACAPRQLVIKQLADELAAQGQSAEADLDLARDAAPFYLKLSESVLRPQPQHAGLAAAVAGGFTQYAYAFVAFEADRLDATDARAAQQLRARAARLYQRGRDHALAALEARQPGFAAALAQPDRALRLAADDTPLAYWAAAAWGGLISLSKDSPDTVADLPLAIRLAELAWHADPAFGDGNLASLMGSFEVARPGGSPARATRYFDDAIRLSGGRSAGAWVAKAEGIAQPAGDKAAFVALLQQALAVQDSPASPHALANEVMRRRARWLLGNADDLF</sequence>
<accession>A0A4Y4CSG1</accession>
<evidence type="ECO:0000313" key="2">
    <source>
        <dbReference type="Proteomes" id="UP000318422"/>
    </source>
</evidence>
<dbReference type="InterPro" id="IPR038537">
    <property type="entry name" value="TatT_sf"/>
</dbReference>
<comment type="caution">
    <text evidence="1">The sequence shown here is derived from an EMBL/GenBank/DDBJ whole genome shotgun (WGS) entry which is preliminary data.</text>
</comment>
<dbReference type="Proteomes" id="UP000318422">
    <property type="component" value="Unassembled WGS sequence"/>
</dbReference>
<dbReference type="OrthoDB" id="8902113at2"/>
<keyword evidence="2" id="KW-1185">Reference proteome</keyword>
<dbReference type="EMBL" id="BJNV01000012">
    <property type="protein sequence ID" value="GEC95002.1"/>
    <property type="molecule type" value="Genomic_DNA"/>
</dbReference>
<protein>
    <recommendedName>
        <fullName evidence="3">TRAP transporter TatT component family protein</fullName>
    </recommendedName>
</protein>
<reference evidence="1 2" key="1">
    <citation type="submission" date="2019-06" db="EMBL/GenBank/DDBJ databases">
        <title>Whole genome shotgun sequence of Zoogloea ramigera NBRC 15342.</title>
        <authorList>
            <person name="Hosoyama A."/>
            <person name="Uohara A."/>
            <person name="Ohji S."/>
            <person name="Ichikawa N."/>
        </authorList>
    </citation>
    <scope>NUCLEOTIDE SEQUENCE [LARGE SCALE GENOMIC DNA]</scope>
    <source>
        <strain evidence="1 2">NBRC 15342</strain>
    </source>
</reference>
<dbReference type="InterPro" id="IPR031823">
    <property type="entry name" value="TatT"/>
</dbReference>
<dbReference type="AlphaFoldDB" id="A0A4Y4CSG1"/>
<evidence type="ECO:0000313" key="1">
    <source>
        <dbReference type="EMBL" id="GEC95002.1"/>
    </source>
</evidence>
<name>A0A4Y4CSG1_ZOORA</name>
<organism evidence="1 2">
    <name type="scientific">Zoogloea ramigera</name>
    <dbReference type="NCBI Taxonomy" id="350"/>
    <lineage>
        <taxon>Bacteria</taxon>
        <taxon>Pseudomonadati</taxon>
        <taxon>Pseudomonadota</taxon>
        <taxon>Betaproteobacteria</taxon>
        <taxon>Rhodocyclales</taxon>
        <taxon>Zoogloeaceae</taxon>
        <taxon>Zoogloea</taxon>
    </lineage>
</organism>
<dbReference type="Pfam" id="PF16811">
    <property type="entry name" value="TAtT"/>
    <property type="match status" value="1"/>
</dbReference>
<proteinExistence type="predicted"/>